<feature type="transmembrane region" description="Helical" evidence="2">
    <location>
        <begin position="1177"/>
        <end position="1199"/>
    </location>
</feature>
<gene>
    <name evidence="4" type="ORF">A3207_03590</name>
</gene>
<dbReference type="Proteomes" id="UP000752814">
    <property type="component" value="Unassembled WGS sequence"/>
</dbReference>
<sequence>MNNIHRLIAACAVLIAALTLLVPLGEIESDDCYDDNLSDSMPVLSVNEDQNVIDWNNCPIELSYSFNGTDWTKIPFFYDEYSLISYSIHEDALDLSDMSKDDIIYMKAEPIGGFSAVSNESAFLIENFEVSWWHTSSEDVTLNYTAFVKLQNDGWWSWDVPISTLGECGRYDYLSIGFSINGTKCQCNLYNDLGDQRIVFLSLNSKQSIQSELDALVGTYICDKQTIQIYKDGGVYVKRILGEVKGGQPVAGKIGDMYYILGENGIKETLVTVGYTVNAYLSIGKDSDGVISLTAVDNYTYSSTDPESGIILKNSVFERESTGISINGLEYPDLQTAINYASDGDTINLDVGTYNLDKYITIDKNITLKGVIGDDESTSSVITGFQGVKANEVNIRITETAATLDSLWIDGGSNHIDFNGDNADGIVGLIDLQKSNNAIVQNCRFIKPEEPSQSVAIYAGKGSLICNNYFEGWHKAVHSEVQSSSTISVMDNVFINKPGITDLYFVNITSSNAILNGNMFKNGKISNSSEVLTITKNVFENATLNIYHPSEIFENVFISTIVENKSTGILDVSANYWGGNKPTLDTSKFIFDSWFTTYDDSTKTLGGLTFKDNMAQIFVDCNSQSEGDGTKDNPYKTISEALSNVKYGQVIHVAAGTYDEEVLITSEIRNVTILGSNSENDANGKTWNQSGTILTNGISITTHGTHENLNPTIVDGLTIKGFDFKNKGFVIVGWWENGSISNITIENNRFTGIDDGNNAAIHFNTSSQMAVDNITIKYNLIENIGSYGNSPSGISISSAKGTVIIEGNWIKNTYHNSIQVFNQSSGKLMIQNNHLENWDYDQANGGRAFRFEYMDLDEIKIYLNSFQKVKLDGDDLGSTYLKITYSNTHISASGNYWNGMNPTVDTFPILSECESTIEINSWYTQYDPESNTLSGLEPDIPGVVPDVPDTPTFPDVPDVPVTPEVPVPDENGNIDIEIPKSDIDKIVDDAVSSGSESVTITDVSDIEDVSSVTIGKENLQEILDKIVADDSISEAVVKLPEGSVSIGKDVLSSILETTEESSITIKVSDAKDELNEKQKEAIGDRPVYDITMLKGNEKITSFNGKTITVSLPYELKENELPDNIVVYYVKDDGNTEKMNCVYKDGNVSFETSHLSYFAISYEVPEPMPEEPAGSSNAVYYAIAVVAILIVIAAAAYFIVKRKQ</sequence>
<dbReference type="RefSeq" id="WP_400195478.1">
    <property type="nucleotide sequence ID" value="NZ_CAYAYE010000017.1"/>
</dbReference>
<dbReference type="SMART" id="SM00710">
    <property type="entry name" value="PbH1"/>
    <property type="match status" value="8"/>
</dbReference>
<dbReference type="InterPro" id="IPR012334">
    <property type="entry name" value="Pectin_lyas_fold"/>
</dbReference>
<dbReference type="InterPro" id="IPR006626">
    <property type="entry name" value="PbH1"/>
</dbReference>
<dbReference type="Gene3D" id="2.160.20.10">
    <property type="entry name" value="Single-stranded right-handed beta-helix, Pectin lyase-like"/>
    <property type="match status" value="2"/>
</dbReference>
<comment type="caution">
    <text evidence="4">The sequence shown here is derived from an EMBL/GenBank/DDBJ whole genome shotgun (WGS) entry which is preliminary data.</text>
</comment>
<evidence type="ECO:0000313" key="4">
    <source>
        <dbReference type="EMBL" id="TQS81497.1"/>
    </source>
</evidence>
<name>A0A8J8PCY7_9ARCH</name>
<proteinExistence type="predicted"/>
<reference evidence="4" key="1">
    <citation type="submission" date="2016-03" db="EMBL/GenBank/DDBJ databases">
        <authorList>
            <person name="Borrel G."/>
            <person name="Mccann A."/>
            <person name="O'Toole P.W."/>
        </authorList>
    </citation>
    <scope>NUCLEOTIDE SEQUENCE</scope>
    <source>
        <strain evidence="4">183</strain>
    </source>
</reference>
<keyword evidence="2" id="KW-1133">Transmembrane helix</keyword>
<dbReference type="InterPro" id="IPR011459">
    <property type="entry name" value="DUF1565"/>
</dbReference>
<evidence type="ECO:0000313" key="5">
    <source>
        <dbReference type="Proteomes" id="UP000752814"/>
    </source>
</evidence>
<keyword evidence="2" id="KW-0472">Membrane</keyword>
<evidence type="ECO:0000256" key="1">
    <source>
        <dbReference type="SAM" id="MobiDB-lite"/>
    </source>
</evidence>
<keyword evidence="2" id="KW-0812">Transmembrane</keyword>
<evidence type="ECO:0000256" key="2">
    <source>
        <dbReference type="SAM" id="Phobius"/>
    </source>
</evidence>
<dbReference type="EMBL" id="LVVT01000022">
    <property type="protein sequence ID" value="TQS81497.1"/>
    <property type="molecule type" value="Genomic_DNA"/>
</dbReference>
<dbReference type="SUPFAM" id="SSF51126">
    <property type="entry name" value="Pectin lyase-like"/>
    <property type="match status" value="2"/>
</dbReference>
<dbReference type="AlphaFoldDB" id="A0A8J8PCY7"/>
<accession>A0A8J8PCY7</accession>
<feature type="compositionally biased region" description="Low complexity" evidence="1">
    <location>
        <begin position="951"/>
        <end position="970"/>
    </location>
</feature>
<feature type="domain" description="DUF1565" evidence="3">
    <location>
        <begin position="627"/>
        <end position="834"/>
    </location>
</feature>
<evidence type="ECO:0000259" key="3">
    <source>
        <dbReference type="Pfam" id="PF07602"/>
    </source>
</evidence>
<feature type="region of interest" description="Disordered" evidence="1">
    <location>
        <begin position="951"/>
        <end position="973"/>
    </location>
</feature>
<organism evidence="4 5">
    <name type="scientific">Candidatus Methanomassiliicoccus intestinalis</name>
    <dbReference type="NCBI Taxonomy" id="1406512"/>
    <lineage>
        <taxon>Archaea</taxon>
        <taxon>Methanobacteriati</taxon>
        <taxon>Thermoplasmatota</taxon>
        <taxon>Thermoplasmata</taxon>
        <taxon>Methanomassiliicoccales</taxon>
        <taxon>Methanomassiliicoccaceae</taxon>
        <taxon>Methanomassiliicoccus</taxon>
    </lineage>
</organism>
<dbReference type="InterPro" id="IPR011050">
    <property type="entry name" value="Pectin_lyase_fold/virulence"/>
</dbReference>
<dbReference type="Pfam" id="PF07602">
    <property type="entry name" value="DUF1565"/>
    <property type="match status" value="1"/>
</dbReference>
<protein>
    <recommendedName>
        <fullName evidence="3">DUF1565 domain-containing protein</fullName>
    </recommendedName>
</protein>